<dbReference type="eggNOG" id="ENOG502N65N">
    <property type="taxonomic scope" value="Archaea"/>
</dbReference>
<dbReference type="GeneID" id="25146868"/>
<dbReference type="EMBL" id="CP007056">
    <property type="protein sequence ID" value="AHG01463.1"/>
    <property type="molecule type" value="Genomic_DNA"/>
</dbReference>
<accession>W0JWN3</accession>
<dbReference type="AlphaFoldDB" id="W0JWN3"/>
<geneLocation type="plasmid" evidence="2">
    <name>unnamed</name>
</geneLocation>
<keyword evidence="3" id="KW-1185">Reference proteome</keyword>
<evidence type="ECO:0000313" key="3">
    <source>
        <dbReference type="Proteomes" id="UP000019024"/>
    </source>
</evidence>
<evidence type="ECO:0000256" key="1">
    <source>
        <dbReference type="SAM" id="MobiDB-lite"/>
    </source>
</evidence>
<gene>
    <name evidence="2" type="ORF">HALLA_03480</name>
</gene>
<sequence>MNPDTPTHGSFQANGAGTVSANRVTESTHSEFQAESDHTYTCPLCTFIDDSQQTVYEHLLSSHRKRAISTALFESHVDPQP</sequence>
<protein>
    <submittedName>
        <fullName evidence="2">Uncharacterized protein</fullName>
    </submittedName>
</protein>
<dbReference type="HOGENOM" id="CLU_2565604_0_0_2"/>
<organism evidence="2 3">
    <name type="scientific">Halostagnicola larsenii XH-48</name>
    <dbReference type="NCBI Taxonomy" id="797299"/>
    <lineage>
        <taxon>Archaea</taxon>
        <taxon>Methanobacteriati</taxon>
        <taxon>Methanobacteriota</taxon>
        <taxon>Stenosarchaea group</taxon>
        <taxon>Halobacteria</taxon>
        <taxon>Halobacteriales</taxon>
        <taxon>Natrialbaceae</taxon>
        <taxon>Halostagnicola</taxon>
    </lineage>
</organism>
<evidence type="ECO:0000313" key="2">
    <source>
        <dbReference type="EMBL" id="AHG01463.1"/>
    </source>
</evidence>
<dbReference type="RefSeq" id="WP_049954364.1">
    <property type="nucleotide sequence ID" value="NZ_CP007056.1"/>
</dbReference>
<reference evidence="2 3" key="1">
    <citation type="submission" date="2014-01" db="EMBL/GenBank/DDBJ databases">
        <authorList>
            <consortium name="DOE Joint Genome Institute"/>
            <person name="Anderson I."/>
            <person name="Huntemann M."/>
            <person name="Han J."/>
            <person name="Chen A."/>
            <person name="Kyrpides N."/>
            <person name="Mavromatis K."/>
            <person name="Markowitz V."/>
            <person name="Palaniappan K."/>
            <person name="Ivanova N."/>
            <person name="Schaumberg A."/>
            <person name="Pati A."/>
            <person name="Liolios K."/>
            <person name="Nordberg H.P."/>
            <person name="Cantor M.N."/>
            <person name="Hua S.X."/>
            <person name="Woyke T."/>
        </authorList>
    </citation>
    <scope>NUCLEOTIDE SEQUENCE [LARGE SCALE GENOMIC DNA]</scope>
    <source>
        <strain evidence="2 3">XH-48</strain>
        <plasmid evidence="3">1</plasmid>
    </source>
</reference>
<feature type="compositionally biased region" description="Polar residues" evidence="1">
    <location>
        <begin position="1"/>
        <end position="33"/>
    </location>
</feature>
<dbReference type="OrthoDB" id="179695at2157"/>
<proteinExistence type="predicted"/>
<keyword evidence="2" id="KW-0614">Plasmid</keyword>
<dbReference type="KEGG" id="hlr:HALLA_03480"/>
<name>W0JWN3_9EURY</name>
<feature type="region of interest" description="Disordered" evidence="1">
    <location>
        <begin position="1"/>
        <end position="35"/>
    </location>
</feature>
<dbReference type="Proteomes" id="UP000019024">
    <property type="component" value="Plasmid unnamed"/>
</dbReference>